<dbReference type="Proteomes" id="UP000007934">
    <property type="component" value="Chromosome"/>
</dbReference>
<evidence type="ECO:0000313" key="2">
    <source>
        <dbReference type="EMBL" id="CBY83701.1"/>
    </source>
</evidence>
<evidence type="ECO:0000313" key="3">
    <source>
        <dbReference type="Proteomes" id="UP000007934"/>
    </source>
</evidence>
<proteinExistence type="predicted"/>
<accession>E7ABE3</accession>
<sequence length="68" mass="7576">MGTHLNIDFLVLLLKIVFSCVKMSSLALKKLKVGTNDVVYDPLTNFIQIVLYGLPPLIVLIRSEKDSS</sequence>
<keyword evidence="1" id="KW-0812">Transmembrane</keyword>
<dbReference type="EMBL" id="FQ670179">
    <property type="protein sequence ID" value="CBY83701.1"/>
    <property type="molecule type" value="Genomic_DNA"/>
</dbReference>
<name>E7ABE3_HELFC</name>
<feature type="transmembrane region" description="Helical" evidence="1">
    <location>
        <begin position="43"/>
        <end position="61"/>
    </location>
</feature>
<keyword evidence="1" id="KW-1133">Transmembrane helix</keyword>
<feature type="transmembrane region" description="Helical" evidence="1">
    <location>
        <begin position="7"/>
        <end position="28"/>
    </location>
</feature>
<dbReference type="HOGENOM" id="CLU_2788153_0_0_7"/>
<evidence type="ECO:0000256" key="1">
    <source>
        <dbReference type="SAM" id="Phobius"/>
    </source>
</evidence>
<reference evidence="2 3" key="1">
    <citation type="journal article" date="2011" name="Genome Biol. Evol.">
        <title>Comparative whole genome sequence analysis of the carcinogenic bacterial model pathogen Helicobacter felis.</title>
        <authorList>
            <person name="Arnold I.C."/>
            <person name="Zigova Z."/>
            <person name="Holden M."/>
            <person name="Lawley T.D."/>
            <person name="Rad R."/>
            <person name="Dougan G."/>
            <person name="Falkow S."/>
            <person name="Bentley S.D."/>
            <person name="Muller A."/>
        </authorList>
    </citation>
    <scope>NUCLEOTIDE SEQUENCE [LARGE SCALE GENOMIC DNA]</scope>
    <source>
        <strain evidence="3">ATCC 49179 / CCUG 28539 / NCTC 12436 / CS1</strain>
    </source>
</reference>
<organism evidence="2 3">
    <name type="scientific">Helicobacter felis (strain ATCC 49179 / CCUG 28539 / NCTC 12436 / CS1)</name>
    <dbReference type="NCBI Taxonomy" id="936155"/>
    <lineage>
        <taxon>Bacteria</taxon>
        <taxon>Pseudomonadati</taxon>
        <taxon>Campylobacterota</taxon>
        <taxon>Epsilonproteobacteria</taxon>
        <taxon>Campylobacterales</taxon>
        <taxon>Helicobacteraceae</taxon>
        <taxon>Helicobacter</taxon>
    </lineage>
</organism>
<protein>
    <submittedName>
        <fullName evidence="2">Uncharacterized protein</fullName>
    </submittedName>
</protein>
<dbReference type="KEGG" id="hfe:HFELIS_16170"/>
<dbReference type="AlphaFoldDB" id="E7ABE3"/>
<keyword evidence="1" id="KW-0472">Membrane</keyword>
<gene>
    <name evidence="2" type="ordered locus">Hfelis_16170</name>
</gene>
<keyword evidence="3" id="KW-1185">Reference proteome</keyword>